<dbReference type="InterPro" id="IPR005135">
    <property type="entry name" value="Endo/exonuclease/phosphatase"/>
</dbReference>
<dbReference type="NCBIfam" id="NF003840">
    <property type="entry name" value="PRK05421.1-2"/>
    <property type="match status" value="1"/>
</dbReference>
<name>A0A1A7NSQ8_9PAST</name>
<accession>A0A1A7NSQ8</accession>
<evidence type="ECO:0000259" key="1">
    <source>
        <dbReference type="Pfam" id="PF03372"/>
    </source>
</evidence>
<sequence>MKKLVKKGSCIVLIVIAICWFLMHSLTIYPSPQTTLITTATKVEAAVLSQDDKNAIACYRPNLATKDITQNHLRLLVWNLHKGLDKGWQQALTNYSELADFVLLQEATSEQQLPTLLPNLSNQLFATPFAYRGVHSGVALLTKFTPQSYCSASVDEPWIRFPKASVSTLYPLANGQSLLVISAHLINFELIPDAYQQQLQQLSQQVKWHTGPVILGGDFNAWSEERTKLLRDMAQQLGLVEVKFEPDYRVRFNQHPLDYVFVRGMNVIQAKTEENKASDHNPLLLELSFQ</sequence>
<dbReference type="Proteomes" id="UP000243558">
    <property type="component" value="Unassembled WGS sequence"/>
</dbReference>
<evidence type="ECO:0000313" key="3">
    <source>
        <dbReference type="Proteomes" id="UP000243558"/>
    </source>
</evidence>
<gene>
    <name evidence="2" type="ORF">QV01_02685</name>
</gene>
<dbReference type="PATRIC" id="fig|505345.7.peg.540"/>
<dbReference type="SUPFAM" id="SSF56219">
    <property type="entry name" value="DNase I-like"/>
    <property type="match status" value="1"/>
</dbReference>
<evidence type="ECO:0000313" key="2">
    <source>
        <dbReference type="EMBL" id="OBW93267.1"/>
    </source>
</evidence>
<dbReference type="GO" id="GO:0003824">
    <property type="term" value="F:catalytic activity"/>
    <property type="evidence" value="ECO:0007669"/>
    <property type="project" value="InterPro"/>
</dbReference>
<dbReference type="Pfam" id="PF03372">
    <property type="entry name" value="Exo_endo_phos"/>
    <property type="match status" value="1"/>
</dbReference>
<dbReference type="Gene3D" id="3.60.10.10">
    <property type="entry name" value="Endonuclease/exonuclease/phosphatase"/>
    <property type="match status" value="1"/>
</dbReference>
<reference evidence="2 3" key="1">
    <citation type="submission" date="2014-11" db="EMBL/GenBank/DDBJ databases">
        <title>Pan-genome of Gallibacterium spp.</title>
        <authorList>
            <person name="Kudirkiene E."/>
            <person name="Bojesen A.M."/>
        </authorList>
    </citation>
    <scope>NUCLEOTIDE SEQUENCE [LARGE SCALE GENOMIC DNA]</scope>
    <source>
        <strain evidence="2 3">F151</strain>
    </source>
</reference>
<protein>
    <recommendedName>
        <fullName evidence="1">Endonuclease/exonuclease/phosphatase domain-containing protein</fullName>
    </recommendedName>
</protein>
<comment type="caution">
    <text evidence="2">The sequence shown here is derived from an EMBL/GenBank/DDBJ whole genome shotgun (WGS) entry which is preliminary data.</text>
</comment>
<dbReference type="AlphaFoldDB" id="A0A1A7NSQ8"/>
<organism evidence="2 3">
    <name type="scientific">Gallibacterium genomosp. 3</name>
    <dbReference type="NCBI Taxonomy" id="505345"/>
    <lineage>
        <taxon>Bacteria</taxon>
        <taxon>Pseudomonadati</taxon>
        <taxon>Pseudomonadota</taxon>
        <taxon>Gammaproteobacteria</taxon>
        <taxon>Pasteurellales</taxon>
        <taxon>Pasteurellaceae</taxon>
        <taxon>Gallibacterium</taxon>
    </lineage>
</organism>
<dbReference type="EMBL" id="JTJM01000010">
    <property type="protein sequence ID" value="OBW93267.1"/>
    <property type="molecule type" value="Genomic_DNA"/>
</dbReference>
<keyword evidence="3" id="KW-1185">Reference proteome</keyword>
<dbReference type="RefSeq" id="WP_065238855.1">
    <property type="nucleotide sequence ID" value="NZ_JTJM01000010.1"/>
</dbReference>
<dbReference type="NCBIfam" id="NF003842">
    <property type="entry name" value="PRK05421.1-4"/>
    <property type="match status" value="1"/>
</dbReference>
<dbReference type="InterPro" id="IPR036691">
    <property type="entry name" value="Endo/exonu/phosph_ase_sf"/>
</dbReference>
<feature type="domain" description="Endonuclease/exonuclease/phosphatase" evidence="1">
    <location>
        <begin position="78"/>
        <end position="280"/>
    </location>
</feature>
<dbReference type="OrthoDB" id="9793162at2"/>
<proteinExistence type="predicted"/>